<keyword evidence="3 4" id="KW-0131">Cell cycle</keyword>
<dbReference type="RefSeq" id="XP_020916854.1">
    <property type="nucleotide sequence ID" value="XM_021061195.2"/>
</dbReference>
<organism evidence="5 6">
    <name type="scientific">Exaiptasia diaphana</name>
    <name type="common">Tropical sea anemone</name>
    <name type="synonym">Aiptasia pulchella</name>
    <dbReference type="NCBI Taxonomy" id="2652724"/>
    <lineage>
        <taxon>Eukaryota</taxon>
        <taxon>Metazoa</taxon>
        <taxon>Cnidaria</taxon>
        <taxon>Anthozoa</taxon>
        <taxon>Hexacorallia</taxon>
        <taxon>Actiniaria</taxon>
        <taxon>Aiptasiidae</taxon>
        <taxon>Exaiptasia</taxon>
    </lineage>
</organism>
<dbReference type="AlphaFoldDB" id="A0A913YAS7"/>
<dbReference type="GO" id="GO:0051301">
    <property type="term" value="P:cell division"/>
    <property type="evidence" value="ECO:0007669"/>
    <property type="project" value="UniProtKB-UniRule"/>
</dbReference>
<sequence>MSSYYNDIVYSTKYKDDTGFEYRHVILPKTMAKKVPKDRLMTEQEWRGMGVQQSQGWQQYMIHKPEPHILLFRRPATE</sequence>
<reference evidence="5" key="1">
    <citation type="submission" date="2022-11" db="UniProtKB">
        <authorList>
            <consortium name="EnsemblMetazoa"/>
        </authorList>
    </citation>
    <scope>IDENTIFICATION</scope>
</reference>
<evidence type="ECO:0000256" key="3">
    <source>
        <dbReference type="ARBA" id="ARBA00023306"/>
    </source>
</evidence>
<dbReference type="PANTHER" id="PTHR23415">
    <property type="entry name" value="CYCLIN-DEPENDENT KINASES REGULATORY SUBUNIT/60S RIBOSOME SUBUNIT BIOGENESIS PROTEIN NIP7"/>
    <property type="match status" value="1"/>
</dbReference>
<dbReference type="SMART" id="SM01084">
    <property type="entry name" value="CKS"/>
    <property type="match status" value="1"/>
</dbReference>
<dbReference type="GO" id="GO:0016538">
    <property type="term" value="F:cyclin-dependent protein serine/threonine kinase regulator activity"/>
    <property type="evidence" value="ECO:0007669"/>
    <property type="project" value="InterPro"/>
</dbReference>
<evidence type="ECO:0000256" key="2">
    <source>
        <dbReference type="ARBA" id="ARBA00022618"/>
    </source>
</evidence>
<evidence type="ECO:0000313" key="6">
    <source>
        <dbReference type="Proteomes" id="UP000887567"/>
    </source>
</evidence>
<protein>
    <recommendedName>
        <fullName evidence="4">Cyclin-dependent kinases regulatory subunit</fullName>
    </recommendedName>
</protein>
<dbReference type="PRINTS" id="PR00296">
    <property type="entry name" value="CYCLINKINASE"/>
</dbReference>
<dbReference type="GeneID" id="110254224"/>
<dbReference type="FunFam" id="3.30.170.10:FF:000001">
    <property type="entry name" value="Cyclin-dependent kinases regulatory subunit"/>
    <property type="match status" value="1"/>
</dbReference>
<name>A0A913YAS7_EXADI</name>
<dbReference type="OMA" id="NEMEWRG"/>
<evidence type="ECO:0000256" key="1">
    <source>
        <dbReference type="ARBA" id="ARBA00007782"/>
    </source>
</evidence>
<dbReference type="Gene3D" id="3.30.170.10">
    <property type="entry name" value="Cyclin-dependent kinase, regulatory subunit"/>
    <property type="match status" value="1"/>
</dbReference>
<dbReference type="KEGG" id="epa:110254224"/>
<dbReference type="Pfam" id="PF01111">
    <property type="entry name" value="CKS"/>
    <property type="match status" value="1"/>
</dbReference>
<evidence type="ECO:0000313" key="5">
    <source>
        <dbReference type="EnsemblMetazoa" id="XP_020916854.1"/>
    </source>
</evidence>
<dbReference type="InterPro" id="IPR000789">
    <property type="entry name" value="Cyclin-dep_kinase_reg-sub"/>
</dbReference>
<keyword evidence="6" id="KW-1185">Reference proteome</keyword>
<proteinExistence type="inferred from homology"/>
<dbReference type="SUPFAM" id="SSF55637">
    <property type="entry name" value="Cell cycle regulatory proteins"/>
    <property type="match status" value="1"/>
</dbReference>
<dbReference type="OrthoDB" id="440676at2759"/>
<dbReference type="EnsemblMetazoa" id="XM_021061195.2">
    <property type="protein sequence ID" value="XP_020916854.1"/>
    <property type="gene ID" value="LOC110254224"/>
</dbReference>
<dbReference type="InterPro" id="IPR036858">
    <property type="entry name" value="Cyclin-dep_kinase_reg-sub_sf"/>
</dbReference>
<comment type="similarity">
    <text evidence="1 4">Belongs to the CKS family.</text>
</comment>
<dbReference type="PROSITE" id="PS00945">
    <property type="entry name" value="CKS_2"/>
    <property type="match status" value="1"/>
</dbReference>
<comment type="function">
    <text evidence="4">Binds to the catalytic subunit of the cyclin dependent kinases and is essential for their biological function.</text>
</comment>
<evidence type="ECO:0000256" key="4">
    <source>
        <dbReference type="RuleBase" id="RU311113"/>
    </source>
</evidence>
<dbReference type="Proteomes" id="UP000887567">
    <property type="component" value="Unplaced"/>
</dbReference>
<accession>A0A913YAS7</accession>
<keyword evidence="2 4" id="KW-0132">Cell division</keyword>